<evidence type="ECO:0000256" key="4">
    <source>
        <dbReference type="ARBA" id="ARBA00022989"/>
    </source>
</evidence>
<dbReference type="Pfam" id="PF03788">
    <property type="entry name" value="LrgA"/>
    <property type="match status" value="1"/>
</dbReference>
<dbReference type="AlphaFoldDB" id="A0A429Z6F3"/>
<organism evidence="7 8">
    <name type="scientific">Vagococcus humatus</name>
    <dbReference type="NCBI Taxonomy" id="1889241"/>
    <lineage>
        <taxon>Bacteria</taxon>
        <taxon>Bacillati</taxon>
        <taxon>Bacillota</taxon>
        <taxon>Bacilli</taxon>
        <taxon>Lactobacillales</taxon>
        <taxon>Enterococcaceae</taxon>
        <taxon>Vagococcus</taxon>
    </lineage>
</organism>
<feature type="transmembrane region" description="Helical" evidence="6">
    <location>
        <begin position="7"/>
        <end position="24"/>
    </location>
</feature>
<feature type="transmembrane region" description="Helical" evidence="6">
    <location>
        <begin position="59"/>
        <end position="78"/>
    </location>
</feature>
<proteinExistence type="predicted"/>
<dbReference type="RefSeq" id="WP_125943214.1">
    <property type="nucleotide sequence ID" value="NZ_PXZH01000002.1"/>
</dbReference>
<protein>
    <submittedName>
        <fullName evidence="7">Murein hydrolase regulator LrgA</fullName>
    </submittedName>
</protein>
<evidence type="ECO:0000256" key="6">
    <source>
        <dbReference type="SAM" id="Phobius"/>
    </source>
</evidence>
<keyword evidence="2" id="KW-1003">Cell membrane</keyword>
<dbReference type="GO" id="GO:0005886">
    <property type="term" value="C:plasma membrane"/>
    <property type="evidence" value="ECO:0007669"/>
    <property type="project" value="UniProtKB-SubCell"/>
</dbReference>
<evidence type="ECO:0000313" key="8">
    <source>
        <dbReference type="Proteomes" id="UP000277864"/>
    </source>
</evidence>
<name>A0A429Z6F3_9ENTE</name>
<comment type="caution">
    <text evidence="7">The sequence shown here is derived from an EMBL/GenBank/DDBJ whole genome shotgun (WGS) entry which is preliminary data.</text>
</comment>
<feature type="transmembrane region" description="Helical" evidence="6">
    <location>
        <begin position="30"/>
        <end position="47"/>
    </location>
</feature>
<dbReference type="OrthoDB" id="3176438at2"/>
<keyword evidence="7" id="KW-0378">Hydrolase</keyword>
<keyword evidence="5 6" id="KW-0472">Membrane</keyword>
<accession>A0A429Z6F3</accession>
<evidence type="ECO:0000313" key="7">
    <source>
        <dbReference type="EMBL" id="RST89280.1"/>
    </source>
</evidence>
<gene>
    <name evidence="7" type="ORF">C7P63_05765</name>
</gene>
<keyword evidence="3 6" id="KW-0812">Transmembrane</keyword>
<dbReference type="GO" id="GO:0016787">
    <property type="term" value="F:hydrolase activity"/>
    <property type="evidence" value="ECO:0007669"/>
    <property type="project" value="UniProtKB-KW"/>
</dbReference>
<dbReference type="PANTHER" id="PTHR33931">
    <property type="entry name" value="HOLIN-LIKE PROTEIN CIDA-RELATED"/>
    <property type="match status" value="1"/>
</dbReference>
<evidence type="ECO:0000256" key="1">
    <source>
        <dbReference type="ARBA" id="ARBA00004651"/>
    </source>
</evidence>
<evidence type="ECO:0000256" key="5">
    <source>
        <dbReference type="ARBA" id="ARBA00023136"/>
    </source>
</evidence>
<evidence type="ECO:0000256" key="3">
    <source>
        <dbReference type="ARBA" id="ARBA00022692"/>
    </source>
</evidence>
<sequence length="141" mass="16249">MKLFREFLWIISFTYLGELISHGFHLPIPGSVIGMVLLFLALYFNLLKVKHVDTVGQFLLDNLSIFFLPAGVGIMVYFPVIKDTWWLLLLITLIVTAFTIGLVGFTVQQVKRRFEGDLSEHVMKKETKMIREEKTRVVSVD</sequence>
<feature type="transmembrane region" description="Helical" evidence="6">
    <location>
        <begin position="84"/>
        <end position="105"/>
    </location>
</feature>
<comment type="subcellular location">
    <subcellularLocation>
        <location evidence="1">Cell membrane</location>
        <topology evidence="1">Multi-pass membrane protein</topology>
    </subcellularLocation>
</comment>
<evidence type="ECO:0000256" key="2">
    <source>
        <dbReference type="ARBA" id="ARBA00022475"/>
    </source>
</evidence>
<reference evidence="7 8" key="1">
    <citation type="submission" date="2018-03" db="EMBL/GenBank/DDBJ databases">
        <authorList>
            <person name="Gulvik C.A."/>
        </authorList>
    </citation>
    <scope>NUCLEOTIDE SEQUENCE [LARGE SCALE GENOMIC DNA]</scope>
    <source>
        <strain evidence="7 8">JCM 31581</strain>
    </source>
</reference>
<keyword evidence="8" id="KW-1185">Reference proteome</keyword>
<dbReference type="PANTHER" id="PTHR33931:SF2">
    <property type="entry name" value="HOLIN-LIKE PROTEIN CIDA"/>
    <property type="match status" value="1"/>
</dbReference>
<dbReference type="EMBL" id="PXZH01000002">
    <property type="protein sequence ID" value="RST89280.1"/>
    <property type="molecule type" value="Genomic_DNA"/>
</dbReference>
<dbReference type="Proteomes" id="UP000277864">
    <property type="component" value="Unassembled WGS sequence"/>
</dbReference>
<dbReference type="InterPro" id="IPR005538">
    <property type="entry name" value="LrgA/CidA"/>
</dbReference>
<keyword evidence="4 6" id="KW-1133">Transmembrane helix</keyword>